<dbReference type="EMBL" id="JBHMAS010000107">
    <property type="protein sequence ID" value="MFB9785238.1"/>
    <property type="molecule type" value="Genomic_DNA"/>
</dbReference>
<keyword evidence="3" id="KW-1185">Reference proteome</keyword>
<comment type="caution">
    <text evidence="2">The sequence shown here is derived from an EMBL/GenBank/DDBJ whole genome shotgun (WGS) entry which is preliminary data.</text>
</comment>
<proteinExistence type="predicted"/>
<feature type="compositionally biased region" description="Low complexity" evidence="1">
    <location>
        <begin position="44"/>
        <end position="56"/>
    </location>
</feature>
<dbReference type="Proteomes" id="UP001589587">
    <property type="component" value="Unassembled WGS sequence"/>
</dbReference>
<dbReference type="RefSeq" id="WP_378377358.1">
    <property type="nucleotide sequence ID" value="NZ_JBHMAS010000107.1"/>
</dbReference>
<evidence type="ECO:0000313" key="3">
    <source>
        <dbReference type="Proteomes" id="UP001589587"/>
    </source>
</evidence>
<feature type="region of interest" description="Disordered" evidence="1">
    <location>
        <begin position="33"/>
        <end position="84"/>
    </location>
</feature>
<reference evidence="2 3" key="1">
    <citation type="submission" date="2024-09" db="EMBL/GenBank/DDBJ databases">
        <authorList>
            <person name="Sun Q."/>
            <person name="Mori K."/>
        </authorList>
    </citation>
    <scope>NUCLEOTIDE SEQUENCE [LARGE SCALE GENOMIC DNA]</scope>
    <source>
        <strain evidence="2 3">JCM 11411</strain>
    </source>
</reference>
<sequence>MTNQPNNTPTQPTTPNPQHCTCTCTCTPNTHSVTGELGTGKGYTLKTLPTSSPPTTNHHYNRPNNPPSRSTKGNHEQPTHHLQAHVWIESHLKRHDQFSPNVLHGS</sequence>
<accession>A0ABV5XSZ8</accession>
<name>A0ABV5XSZ8_9NOCA</name>
<evidence type="ECO:0000313" key="2">
    <source>
        <dbReference type="EMBL" id="MFB9785238.1"/>
    </source>
</evidence>
<evidence type="ECO:0000256" key="1">
    <source>
        <dbReference type="SAM" id="MobiDB-lite"/>
    </source>
</evidence>
<organism evidence="2 3">
    <name type="scientific">Rhodococcus baikonurensis</name>
    <dbReference type="NCBI Taxonomy" id="172041"/>
    <lineage>
        <taxon>Bacteria</taxon>
        <taxon>Bacillati</taxon>
        <taxon>Actinomycetota</taxon>
        <taxon>Actinomycetes</taxon>
        <taxon>Mycobacteriales</taxon>
        <taxon>Nocardiaceae</taxon>
        <taxon>Rhodococcus</taxon>
        <taxon>Rhodococcus erythropolis group</taxon>
    </lineage>
</organism>
<gene>
    <name evidence="2" type="ORF">ACFFQ6_36675</name>
</gene>
<protein>
    <submittedName>
        <fullName evidence="2">Uncharacterized protein</fullName>
    </submittedName>
</protein>